<evidence type="ECO:0000313" key="2">
    <source>
        <dbReference type="EMBL" id="CEP26696.1"/>
    </source>
</evidence>
<dbReference type="EMBL" id="LM676420">
    <property type="protein sequence ID" value="CEP26696.1"/>
    <property type="molecule type" value="Genomic_DNA"/>
</dbReference>
<feature type="region of interest" description="Disordered" evidence="1">
    <location>
        <begin position="47"/>
        <end position="73"/>
    </location>
</feature>
<name>A0A068VSK1_PROFF</name>
<organism evidence="2">
    <name type="scientific">Propionibacterium freudenreichii subsp. freudenreichii</name>
    <dbReference type="NCBI Taxonomy" id="66712"/>
    <lineage>
        <taxon>Bacteria</taxon>
        <taxon>Bacillati</taxon>
        <taxon>Actinomycetota</taxon>
        <taxon>Actinomycetes</taxon>
        <taxon>Propionibacteriales</taxon>
        <taxon>Propionibacteriaceae</taxon>
        <taxon>Propionibacterium</taxon>
    </lineage>
</organism>
<reference evidence="2" key="1">
    <citation type="submission" date="2014-08" db="EMBL/GenBank/DDBJ databases">
        <authorList>
            <person name="Falentin Helene"/>
        </authorList>
    </citation>
    <scope>NUCLEOTIDE SEQUENCE</scope>
</reference>
<sequence>MVDPYRDTEPINPRYLRELLEKKTTRPESSFLDTWLAARDRQAAAARTVDQLADEETGQGIPHQTRDGGANTS</sequence>
<dbReference type="AlphaFoldDB" id="A0A068VSK1"/>
<gene>
    <name evidence="2" type="ORF">PFCIRM138_09340</name>
</gene>
<evidence type="ECO:0000256" key="1">
    <source>
        <dbReference type="SAM" id="MobiDB-lite"/>
    </source>
</evidence>
<protein>
    <submittedName>
        <fullName evidence="2">Uncharacterized protein</fullName>
    </submittedName>
</protein>
<accession>A0A068VSK1</accession>
<proteinExistence type="predicted"/>